<feature type="transmembrane region" description="Helical" evidence="5">
    <location>
        <begin position="106"/>
        <end position="132"/>
    </location>
</feature>
<dbReference type="SUPFAM" id="SSF103473">
    <property type="entry name" value="MFS general substrate transporter"/>
    <property type="match status" value="1"/>
</dbReference>
<accession>A0A9P4WGI7</accession>
<dbReference type="Pfam" id="PF07690">
    <property type="entry name" value="MFS_1"/>
    <property type="match status" value="1"/>
</dbReference>
<evidence type="ECO:0000256" key="3">
    <source>
        <dbReference type="ARBA" id="ARBA00022989"/>
    </source>
</evidence>
<dbReference type="Proteomes" id="UP000758155">
    <property type="component" value="Unassembled WGS sequence"/>
</dbReference>
<comment type="caution">
    <text evidence="6">The sequence shown here is derived from an EMBL/GenBank/DDBJ whole genome shotgun (WGS) entry which is preliminary data.</text>
</comment>
<gene>
    <name evidence="6" type="ORF">E8E12_000868</name>
</gene>
<feature type="transmembrane region" description="Helical" evidence="5">
    <location>
        <begin position="219"/>
        <end position="247"/>
    </location>
</feature>
<feature type="transmembrane region" description="Helical" evidence="5">
    <location>
        <begin position="144"/>
        <end position="164"/>
    </location>
</feature>
<evidence type="ECO:0000313" key="6">
    <source>
        <dbReference type="EMBL" id="KAF3031558.1"/>
    </source>
</evidence>
<keyword evidence="2 5" id="KW-0812">Transmembrane</keyword>
<feature type="transmembrane region" description="Helical" evidence="5">
    <location>
        <begin position="268"/>
        <end position="291"/>
    </location>
</feature>
<reference evidence="6" key="1">
    <citation type="submission" date="2019-04" db="EMBL/GenBank/DDBJ databases">
        <title>Sequencing of skin fungus with MAO and IRED activity.</title>
        <authorList>
            <person name="Marsaioli A.J."/>
            <person name="Bonatto J.M.C."/>
            <person name="Reis Junior O."/>
        </authorList>
    </citation>
    <scope>NUCLEOTIDE SEQUENCE</scope>
    <source>
        <strain evidence="6">28M1</strain>
    </source>
</reference>
<keyword evidence="7" id="KW-1185">Reference proteome</keyword>
<sequence length="338" mass="37724">MMVYTASPFIGPEIGPLIGGFIVENTSWRWCFYVLIIWSGVQLFLIAFFVPETYHPVLLRRKAIRLRKETGNQEWIAPIEKLDRSIAKTVLWSCIRPFQLLFFEPMCLSLCILSAILLGILYLFFGAFPLVFGTNHGFSTSQVGLAFLGLFVGMLTGICTDPIWRRIYGRLVRQREAQGGEPGGSEPEFRLPSTILGAWLVPIALFGFGWTTYPSVHWIVPIIFSGLFGVGIIWVYSGVFTFLVEAVSATKPAPQPDTIVDLADQYPLYAASALAANSFARSYFAAAFPLFGVQMYNNLGYQWATSLLAFLALAMAPFPILFFRFGKRLRGNSKFASA</sequence>
<evidence type="ECO:0000256" key="2">
    <source>
        <dbReference type="ARBA" id="ARBA00022692"/>
    </source>
</evidence>
<comment type="subcellular location">
    <subcellularLocation>
        <location evidence="1">Membrane</location>
        <topology evidence="1">Multi-pass membrane protein</topology>
    </subcellularLocation>
</comment>
<dbReference type="InterPro" id="IPR011701">
    <property type="entry name" value="MFS"/>
</dbReference>
<dbReference type="EMBL" id="SWKV01000136">
    <property type="protein sequence ID" value="KAF3031558.1"/>
    <property type="molecule type" value="Genomic_DNA"/>
</dbReference>
<proteinExistence type="predicted"/>
<dbReference type="InterPro" id="IPR036259">
    <property type="entry name" value="MFS_trans_sf"/>
</dbReference>
<dbReference type="OrthoDB" id="3561359at2759"/>
<feature type="transmembrane region" description="Helical" evidence="5">
    <location>
        <begin position="32"/>
        <end position="51"/>
    </location>
</feature>
<feature type="transmembrane region" description="Helical" evidence="5">
    <location>
        <begin position="195"/>
        <end position="213"/>
    </location>
</feature>
<keyword evidence="4 5" id="KW-0472">Membrane</keyword>
<evidence type="ECO:0000256" key="1">
    <source>
        <dbReference type="ARBA" id="ARBA00004141"/>
    </source>
</evidence>
<evidence type="ECO:0000313" key="7">
    <source>
        <dbReference type="Proteomes" id="UP000758155"/>
    </source>
</evidence>
<dbReference type="PANTHER" id="PTHR23502:SF7">
    <property type="entry name" value="DRUG_PROTON ANTIPORTER YHK8-RELATED"/>
    <property type="match status" value="1"/>
</dbReference>
<keyword evidence="3 5" id="KW-1133">Transmembrane helix</keyword>
<organism evidence="6 7">
    <name type="scientific">Didymella heteroderae</name>
    <dbReference type="NCBI Taxonomy" id="1769908"/>
    <lineage>
        <taxon>Eukaryota</taxon>
        <taxon>Fungi</taxon>
        <taxon>Dikarya</taxon>
        <taxon>Ascomycota</taxon>
        <taxon>Pezizomycotina</taxon>
        <taxon>Dothideomycetes</taxon>
        <taxon>Pleosporomycetidae</taxon>
        <taxon>Pleosporales</taxon>
        <taxon>Pleosporineae</taxon>
        <taxon>Didymellaceae</taxon>
        <taxon>Didymella</taxon>
    </lineage>
</organism>
<protein>
    <recommendedName>
        <fullName evidence="8">Major facilitator superfamily (MFS) profile domain-containing protein</fullName>
    </recommendedName>
</protein>
<dbReference type="Gene3D" id="1.20.1250.20">
    <property type="entry name" value="MFS general substrate transporter like domains"/>
    <property type="match status" value="1"/>
</dbReference>
<dbReference type="GO" id="GO:0022857">
    <property type="term" value="F:transmembrane transporter activity"/>
    <property type="evidence" value="ECO:0007669"/>
    <property type="project" value="InterPro"/>
</dbReference>
<dbReference type="PANTHER" id="PTHR23502">
    <property type="entry name" value="MAJOR FACILITATOR SUPERFAMILY"/>
    <property type="match status" value="1"/>
</dbReference>
<evidence type="ECO:0000256" key="5">
    <source>
        <dbReference type="SAM" id="Phobius"/>
    </source>
</evidence>
<feature type="transmembrane region" description="Helical" evidence="5">
    <location>
        <begin position="303"/>
        <end position="325"/>
    </location>
</feature>
<dbReference type="GO" id="GO:0005886">
    <property type="term" value="C:plasma membrane"/>
    <property type="evidence" value="ECO:0007669"/>
    <property type="project" value="TreeGrafter"/>
</dbReference>
<evidence type="ECO:0000256" key="4">
    <source>
        <dbReference type="ARBA" id="ARBA00023136"/>
    </source>
</evidence>
<evidence type="ECO:0008006" key="8">
    <source>
        <dbReference type="Google" id="ProtNLM"/>
    </source>
</evidence>
<name>A0A9P4WGI7_9PLEO</name>
<dbReference type="AlphaFoldDB" id="A0A9P4WGI7"/>